<dbReference type="InterPro" id="IPR009956">
    <property type="entry name" value="Post-segregation_anti-tox_CcdA"/>
</dbReference>
<protein>
    <submittedName>
        <fullName evidence="2">Uncharacterized protein</fullName>
    </submittedName>
</protein>
<gene>
    <name evidence="2" type="ORF">McpAg1_00310</name>
</gene>
<dbReference type="RefSeq" id="WP_338093252.1">
    <property type="nucleotide sequence ID" value="NZ_JAWDKA010000001.1"/>
</dbReference>
<accession>A0AAE4SAV1</accession>
<name>A0AAE4SAV1_9EURY</name>
<proteinExistence type="predicted"/>
<dbReference type="EMBL" id="JAWDKA010000001">
    <property type="protein sequence ID" value="MDV0440855.1"/>
    <property type="molecule type" value="Genomic_DNA"/>
</dbReference>
<keyword evidence="1" id="KW-1277">Toxin-antitoxin system</keyword>
<evidence type="ECO:0000256" key="1">
    <source>
        <dbReference type="ARBA" id="ARBA00022649"/>
    </source>
</evidence>
<evidence type="ECO:0000313" key="2">
    <source>
        <dbReference type="EMBL" id="MDV0440855.1"/>
    </source>
</evidence>
<sequence>MAHKEKIQKNNRMRKPVNITLPEECIAFVRENGINLSQFVEMAIKNFISEIETHSEREIVGLVLFSQIKS</sequence>
<comment type="caution">
    <text evidence="2">The sequence shown here is derived from an EMBL/GenBank/DDBJ whole genome shotgun (WGS) entry which is preliminary data.</text>
</comment>
<dbReference type="Pfam" id="PF07362">
    <property type="entry name" value="CcdA"/>
    <property type="match status" value="1"/>
</dbReference>
<reference evidence="2" key="1">
    <citation type="submission" date="2023-06" db="EMBL/GenBank/DDBJ databases">
        <title>Genome sequence of Methancorpusculaceae sp. Ag1.</title>
        <authorList>
            <person name="Protasov E."/>
            <person name="Platt K."/>
            <person name="Poehlein A."/>
            <person name="Daniel R."/>
            <person name="Brune A."/>
        </authorList>
    </citation>
    <scope>NUCLEOTIDE SEQUENCE</scope>
    <source>
        <strain evidence="2">Ag1</strain>
    </source>
</reference>
<dbReference type="Proteomes" id="UP001273136">
    <property type="component" value="Unassembled WGS sequence"/>
</dbReference>
<keyword evidence="3" id="KW-1185">Reference proteome</keyword>
<dbReference type="AlphaFoldDB" id="A0AAE4SAV1"/>
<evidence type="ECO:0000313" key="3">
    <source>
        <dbReference type="Proteomes" id="UP001273136"/>
    </source>
</evidence>
<organism evidence="2 3">
    <name type="scientific">Methanorbis furvi</name>
    <dbReference type="NCBI Taxonomy" id="3028299"/>
    <lineage>
        <taxon>Archaea</taxon>
        <taxon>Methanobacteriati</taxon>
        <taxon>Methanobacteriota</taxon>
        <taxon>Stenosarchaea group</taxon>
        <taxon>Methanomicrobia</taxon>
        <taxon>Methanomicrobiales</taxon>
        <taxon>Methanocorpusculaceae</taxon>
        <taxon>Methanorbis</taxon>
    </lineage>
</organism>